<evidence type="ECO:0000256" key="12">
    <source>
        <dbReference type="ARBA" id="ARBA00023049"/>
    </source>
</evidence>
<evidence type="ECO:0000256" key="10">
    <source>
        <dbReference type="ARBA" id="ARBA00022801"/>
    </source>
</evidence>
<dbReference type="FunFam" id="3.30.540.30:FF:000008">
    <property type="entry name" value="Dipeptidyl peptidase 3"/>
    <property type="match status" value="1"/>
</dbReference>
<comment type="catalytic activity">
    <reaction evidence="1 15">
        <text>Release of an N-terminal dipeptide from a peptide comprising four or more residues, with broad specificity. Also acts on dipeptidyl 2-naphthylamides.</text>
        <dbReference type="EC" id="3.4.14.4"/>
    </reaction>
</comment>
<reference evidence="18" key="1">
    <citation type="submission" date="2022-11" db="UniProtKB">
        <authorList>
            <consortium name="EnsemblMetazoa"/>
        </authorList>
    </citation>
    <scope>IDENTIFICATION</scope>
</reference>
<evidence type="ECO:0000256" key="3">
    <source>
        <dbReference type="ARBA" id="ARBA00010200"/>
    </source>
</evidence>
<evidence type="ECO:0000256" key="17">
    <source>
        <dbReference type="PIRSR" id="PIRSR007828-2"/>
    </source>
</evidence>
<dbReference type="GO" id="GO:0008235">
    <property type="term" value="F:metalloexopeptidase activity"/>
    <property type="evidence" value="ECO:0007669"/>
    <property type="project" value="InterPro"/>
</dbReference>
<dbReference type="PIRSF" id="PIRSF007828">
    <property type="entry name" value="Dipeptidyl-peptidase_III"/>
    <property type="match status" value="1"/>
</dbReference>
<dbReference type="EnsemblMetazoa" id="XM_038216920.1">
    <property type="protein sequence ID" value="XP_038072848.1"/>
    <property type="gene ID" value="LOC119741196"/>
</dbReference>
<protein>
    <recommendedName>
        <fullName evidence="5 15">Dipeptidyl peptidase 3</fullName>
        <ecNumber evidence="4 15">3.4.14.4</ecNumber>
    </recommendedName>
    <alternativeName>
        <fullName evidence="13 15">Dipeptidyl aminopeptidase III</fullName>
    </alternativeName>
    <alternativeName>
        <fullName evidence="14 15">Dipeptidyl peptidase III</fullName>
    </alternativeName>
</protein>
<dbReference type="RefSeq" id="XP_038072847.1">
    <property type="nucleotide sequence ID" value="XM_038216919.1"/>
</dbReference>
<evidence type="ECO:0000256" key="16">
    <source>
        <dbReference type="PIRSR" id="PIRSR007828-1"/>
    </source>
</evidence>
<keyword evidence="6 15" id="KW-0031">Aminopeptidase</keyword>
<evidence type="ECO:0000256" key="5">
    <source>
        <dbReference type="ARBA" id="ARBA00014713"/>
    </source>
</evidence>
<evidence type="ECO:0000256" key="8">
    <source>
        <dbReference type="ARBA" id="ARBA00022670"/>
    </source>
</evidence>
<evidence type="ECO:0000256" key="13">
    <source>
        <dbReference type="ARBA" id="ARBA00031288"/>
    </source>
</evidence>
<dbReference type="Gene3D" id="3.30.540.30">
    <property type="match status" value="3"/>
</dbReference>
<dbReference type="GO" id="GO:0008239">
    <property type="term" value="F:dipeptidyl-peptidase activity"/>
    <property type="evidence" value="ECO:0007669"/>
    <property type="project" value="UniProtKB-UniRule"/>
</dbReference>
<keyword evidence="10 15" id="KW-0378">Hydrolase</keyword>
<evidence type="ECO:0000313" key="19">
    <source>
        <dbReference type="Proteomes" id="UP000887568"/>
    </source>
</evidence>
<feature type="binding site" evidence="17">
    <location>
        <position position="452"/>
    </location>
    <ligand>
        <name>Zn(2+)</name>
        <dbReference type="ChEBI" id="CHEBI:29105"/>
        <note>catalytic</note>
    </ligand>
</feature>
<dbReference type="InterPro" id="IPR005317">
    <property type="entry name" value="Dipeptidyl-peptase3"/>
</dbReference>
<keyword evidence="11 15" id="KW-0862">Zinc</keyword>
<dbReference type="AlphaFoldDB" id="A0A914B9J6"/>
<keyword evidence="12 15" id="KW-0482">Metalloprotease</keyword>
<evidence type="ECO:0000256" key="11">
    <source>
        <dbReference type="ARBA" id="ARBA00022833"/>
    </source>
</evidence>
<feature type="binding site" evidence="17">
    <location>
        <position position="510"/>
    </location>
    <ligand>
        <name>Zn(2+)</name>
        <dbReference type="ChEBI" id="CHEBI:29105"/>
        <note>catalytic</note>
    </ligand>
</feature>
<dbReference type="EC" id="3.4.14.4" evidence="4 15"/>
<accession>A0A914B9J6</accession>
<dbReference type="RefSeq" id="XP_038072848.1">
    <property type="nucleotide sequence ID" value="XM_038216920.1"/>
</dbReference>
<evidence type="ECO:0000256" key="1">
    <source>
        <dbReference type="ARBA" id="ARBA00001336"/>
    </source>
</evidence>
<dbReference type="CTD" id="10072"/>
<dbReference type="GO" id="GO:0004177">
    <property type="term" value="F:aminopeptidase activity"/>
    <property type="evidence" value="ECO:0007669"/>
    <property type="project" value="UniProtKB-KW"/>
</dbReference>
<evidence type="ECO:0000256" key="15">
    <source>
        <dbReference type="PIRNR" id="PIRNR007828"/>
    </source>
</evidence>
<feature type="active site" evidence="16">
    <location>
        <position position="453"/>
    </location>
</feature>
<comment type="cofactor">
    <cofactor evidence="15 17">
        <name>Zn(2+)</name>
        <dbReference type="ChEBI" id="CHEBI:29105"/>
    </cofactor>
    <text evidence="15 17">Binds 1 zinc ion per subunit.</text>
</comment>
<evidence type="ECO:0000256" key="4">
    <source>
        <dbReference type="ARBA" id="ARBA00012063"/>
    </source>
</evidence>
<comment type="similarity">
    <text evidence="3 15">Belongs to the peptidase M49 family.</text>
</comment>
<sequence>MATEQNIDRSQFLIPNEVPIVPLECKKAFQELTSEEKKYAHYLARASWSGGLICLFQTSPESPVIYLLLQKLFKTEPVGALKEKAVKAGLTENEFQAFLTYAAAFFSNLGNYKSFGDTKFIPDLPKDKLLSLLKASAAYASDPSYLDELISRCGDAILTLSKKTQQLGLGDDGISTYFSGNCTMADAELAKRFMLEKKIDAYNTRLFKSKGADGKFEYEVRLASAQTGAADGDNNLKLGSYDFEGVKVNVTRGDYGPLMKMVSDNLLKAKEYGANEHEVKMLQLYASSFTTGLLQDHMDGSRSWIKDKGPIVEHYIGFIETYRDPFGMRGEWEGFVSIVNKQMSAKFGQLVENAERFLPLLPWPKDYEKDVFLKPDFTSLEVLSYASSGIPAGINIPNYDDIRQSEGFKNVSLGNVLSAHTKDQKITFLKEADKELYSNLKGPSFEVQVGLHELLGHGSGKLFIQDEKQNFNFDIENVKHAETGEKIKSWYLSSDTYDSKFPVIGSSYEECRAECVGLYLCLSRDILKIFGHEGSAAEDIFYINWLNMVRAGLLALEFYTPETRTWRQAHMQARYVILRVLLEAGKGLVTIERDTGEDGRPDATVLLDRQKIETGGKEAIEKFLRKLQVFKSTGDYDSARAMYDGYSAVNDDTAEQFLSLRQVVLSRKLPRRMFVQVNTTTDAEGEIVLQEYEATAAGIVQSFVERFPGTEYEQIVKELWEKDRKHFY</sequence>
<dbReference type="GO" id="GO:0005737">
    <property type="term" value="C:cytoplasm"/>
    <property type="evidence" value="ECO:0007669"/>
    <property type="project" value="UniProtKB-SubCell"/>
</dbReference>
<dbReference type="OrthoDB" id="4694525at2759"/>
<evidence type="ECO:0000256" key="7">
    <source>
        <dbReference type="ARBA" id="ARBA00022490"/>
    </source>
</evidence>
<dbReference type="GO" id="GO:0046872">
    <property type="term" value="F:metal ion binding"/>
    <property type="evidence" value="ECO:0007669"/>
    <property type="project" value="UniProtKB-KW"/>
</dbReference>
<keyword evidence="8 15" id="KW-0645">Protease</keyword>
<evidence type="ECO:0000256" key="9">
    <source>
        <dbReference type="ARBA" id="ARBA00022723"/>
    </source>
</evidence>
<keyword evidence="7 15" id="KW-0963">Cytoplasm</keyword>
<evidence type="ECO:0000313" key="18">
    <source>
        <dbReference type="EnsemblMetazoa" id="XP_038072848.1"/>
    </source>
</evidence>
<dbReference type="PANTHER" id="PTHR23422:SF11">
    <property type="entry name" value="DIPEPTIDYL PEPTIDASE 3"/>
    <property type="match status" value="1"/>
</dbReference>
<dbReference type="Pfam" id="PF03571">
    <property type="entry name" value="Peptidase_M49"/>
    <property type="match status" value="1"/>
</dbReference>
<comment type="subcellular location">
    <subcellularLocation>
        <location evidence="2">Cytoplasm</location>
    </subcellularLocation>
</comment>
<dbReference type="GeneID" id="119741196"/>
<proteinExistence type="inferred from homology"/>
<keyword evidence="9 15" id="KW-0479">Metal-binding</keyword>
<dbReference type="PANTHER" id="PTHR23422">
    <property type="entry name" value="DIPEPTIDYL PEPTIDASE III-RELATED"/>
    <property type="match status" value="1"/>
</dbReference>
<keyword evidence="19" id="KW-1185">Reference proteome</keyword>
<dbReference type="FunFam" id="3.30.540.30:FF:000001">
    <property type="entry name" value="Dipeptidyl peptidase 3"/>
    <property type="match status" value="1"/>
</dbReference>
<organism evidence="18 19">
    <name type="scientific">Patiria miniata</name>
    <name type="common">Bat star</name>
    <name type="synonym">Asterina miniata</name>
    <dbReference type="NCBI Taxonomy" id="46514"/>
    <lineage>
        <taxon>Eukaryota</taxon>
        <taxon>Metazoa</taxon>
        <taxon>Echinodermata</taxon>
        <taxon>Eleutherozoa</taxon>
        <taxon>Asterozoa</taxon>
        <taxon>Asteroidea</taxon>
        <taxon>Valvatacea</taxon>
        <taxon>Valvatida</taxon>
        <taxon>Asterinidae</taxon>
        <taxon>Patiria</taxon>
    </lineage>
</organism>
<name>A0A914B9J6_PATMI</name>
<dbReference type="OMA" id="QRYWIRD"/>
<evidence type="ECO:0000256" key="14">
    <source>
        <dbReference type="ARBA" id="ARBA00032119"/>
    </source>
</evidence>
<dbReference type="GO" id="GO:0006508">
    <property type="term" value="P:proteolysis"/>
    <property type="evidence" value="ECO:0007669"/>
    <property type="project" value="UniProtKB-KW"/>
</dbReference>
<dbReference type="FunFam" id="3.30.540.30:FF:000002">
    <property type="entry name" value="Dipeptidyl peptidase 3"/>
    <property type="match status" value="1"/>
</dbReference>
<evidence type="ECO:0000256" key="6">
    <source>
        <dbReference type="ARBA" id="ARBA00022438"/>
    </source>
</evidence>
<dbReference type="InterPro" id="IPR039461">
    <property type="entry name" value="Peptidase_M49"/>
</dbReference>
<dbReference type="EnsemblMetazoa" id="XM_038216919.1">
    <property type="protein sequence ID" value="XP_038072847.1"/>
    <property type="gene ID" value="LOC119741196"/>
</dbReference>
<feature type="binding site" evidence="17">
    <location>
        <position position="457"/>
    </location>
    <ligand>
        <name>Zn(2+)</name>
        <dbReference type="ChEBI" id="CHEBI:29105"/>
        <note>catalytic</note>
    </ligand>
</feature>
<dbReference type="Proteomes" id="UP000887568">
    <property type="component" value="Unplaced"/>
</dbReference>
<evidence type="ECO:0000256" key="2">
    <source>
        <dbReference type="ARBA" id="ARBA00004496"/>
    </source>
</evidence>